<feature type="signal peptide" evidence="1">
    <location>
        <begin position="1"/>
        <end position="16"/>
    </location>
</feature>
<accession>A0AAD4MA91</accession>
<proteinExistence type="predicted"/>
<evidence type="ECO:0000313" key="3">
    <source>
        <dbReference type="Proteomes" id="UP001203297"/>
    </source>
</evidence>
<reference evidence="2" key="1">
    <citation type="journal article" date="2022" name="New Phytol.">
        <title>Evolutionary transition to the ectomycorrhizal habit in the genomes of a hyperdiverse lineage of mushroom-forming fungi.</title>
        <authorList>
            <person name="Looney B."/>
            <person name="Miyauchi S."/>
            <person name="Morin E."/>
            <person name="Drula E."/>
            <person name="Courty P.E."/>
            <person name="Kohler A."/>
            <person name="Kuo A."/>
            <person name="LaButti K."/>
            <person name="Pangilinan J."/>
            <person name="Lipzen A."/>
            <person name="Riley R."/>
            <person name="Andreopoulos W."/>
            <person name="He G."/>
            <person name="Johnson J."/>
            <person name="Nolan M."/>
            <person name="Tritt A."/>
            <person name="Barry K.W."/>
            <person name="Grigoriev I.V."/>
            <person name="Nagy L.G."/>
            <person name="Hibbett D."/>
            <person name="Henrissat B."/>
            <person name="Matheny P.B."/>
            <person name="Labbe J."/>
            <person name="Martin F.M."/>
        </authorList>
    </citation>
    <scope>NUCLEOTIDE SEQUENCE</scope>
    <source>
        <strain evidence="2">BPL690</strain>
    </source>
</reference>
<protein>
    <recommendedName>
        <fullName evidence="4">F-box domain-containing protein</fullName>
    </recommendedName>
</protein>
<dbReference type="Proteomes" id="UP001203297">
    <property type="component" value="Unassembled WGS sequence"/>
</dbReference>
<evidence type="ECO:0008006" key="4">
    <source>
        <dbReference type="Google" id="ProtNLM"/>
    </source>
</evidence>
<name>A0AAD4MA91_9AGAM</name>
<organism evidence="2 3">
    <name type="scientific">Multifurca ochricompacta</name>
    <dbReference type="NCBI Taxonomy" id="376703"/>
    <lineage>
        <taxon>Eukaryota</taxon>
        <taxon>Fungi</taxon>
        <taxon>Dikarya</taxon>
        <taxon>Basidiomycota</taxon>
        <taxon>Agaricomycotina</taxon>
        <taxon>Agaricomycetes</taxon>
        <taxon>Russulales</taxon>
        <taxon>Russulaceae</taxon>
        <taxon>Multifurca</taxon>
    </lineage>
</organism>
<evidence type="ECO:0000256" key="1">
    <source>
        <dbReference type="SAM" id="SignalP"/>
    </source>
</evidence>
<gene>
    <name evidence="2" type="ORF">B0F90DRAFT_1696617</name>
</gene>
<feature type="chain" id="PRO_5041896829" description="F-box domain-containing protein" evidence="1">
    <location>
        <begin position="17"/>
        <end position="366"/>
    </location>
</feature>
<dbReference type="EMBL" id="WTXG01000004">
    <property type="protein sequence ID" value="KAI0306159.1"/>
    <property type="molecule type" value="Genomic_DNA"/>
</dbReference>
<evidence type="ECO:0000313" key="2">
    <source>
        <dbReference type="EMBL" id="KAI0306159.1"/>
    </source>
</evidence>
<sequence>MMAIHLPFEILTLILGLVTDIRDLQQARRASRTLCAAATPLVFRVLSVASTRRSAQNLGHLIEVPDISAHVREVIYLDSGADKRGRTLKYVRTSAVRELANSFAHIHQLPLLEAITLTFFPSYGFFRNSDVPGHRTLQGSLLNALAASFGVRTPNLRSLTIRNLHVTHLDAFGSPTFQTVLKPLRHLQLSTLFDSVSDDDRFLANWRSFWGITLPRYILEPTQHALTTLTLHSDAHVGASSALSLATLHFPHLHMLSLRKLVFDPSVAAETFVLRHASTLARLELVECAICMHSTDLNPASPTHRGWVDVWERFSAELVTLVALHVDQRRVDRWGLIGPERRILLHTNWQKASPVSMLILSGYPWH</sequence>
<keyword evidence="3" id="KW-1185">Reference proteome</keyword>
<dbReference type="PANTHER" id="PTHR42057">
    <property type="entry name" value="F-BOX DOMAIN PROTEIN (AFU_ORTHOLOGUE AFUA_4G00200)"/>
    <property type="match status" value="1"/>
</dbReference>
<dbReference type="AlphaFoldDB" id="A0AAD4MA91"/>
<comment type="caution">
    <text evidence="2">The sequence shown here is derived from an EMBL/GenBank/DDBJ whole genome shotgun (WGS) entry which is preliminary data.</text>
</comment>
<dbReference type="PANTHER" id="PTHR42057:SF2">
    <property type="entry name" value="F-BOX DOMAIN PROTEIN (AFU_ORTHOLOGUE AFUA_4G00200)-RELATED"/>
    <property type="match status" value="1"/>
</dbReference>
<keyword evidence="1" id="KW-0732">Signal</keyword>